<keyword evidence="3 7" id="KW-0812">Transmembrane</keyword>
<dbReference type="InterPro" id="IPR022764">
    <property type="entry name" value="Peptidase_S54_rhomboid_dom"/>
</dbReference>
<gene>
    <name evidence="10" type="ORF">QEH52_10870</name>
</gene>
<feature type="transmembrane region" description="Helical" evidence="7">
    <location>
        <begin position="194"/>
        <end position="213"/>
    </location>
</feature>
<dbReference type="RefSeq" id="WP_308950407.1">
    <property type="nucleotide sequence ID" value="NZ_JARXHW010000023.1"/>
</dbReference>
<dbReference type="EMBL" id="JARXHW010000023">
    <property type="protein sequence ID" value="MDQ8208015.1"/>
    <property type="molecule type" value="Genomic_DNA"/>
</dbReference>
<feature type="transmembrane region" description="Helical" evidence="7">
    <location>
        <begin position="129"/>
        <end position="149"/>
    </location>
</feature>
<name>A0ABU1AV41_9BACT</name>
<reference evidence="10 11" key="1">
    <citation type="submission" date="2023-04" db="EMBL/GenBank/DDBJ databases">
        <title>A novel bacteria isolated from coastal sediment.</title>
        <authorList>
            <person name="Liu X.-J."/>
            <person name="Du Z.-J."/>
        </authorList>
    </citation>
    <scope>NUCLEOTIDE SEQUENCE [LARGE SCALE GENOMIC DNA]</scope>
    <source>
        <strain evidence="10 11">SDUM461003</strain>
    </source>
</reference>
<evidence type="ECO:0000256" key="2">
    <source>
        <dbReference type="ARBA" id="ARBA00009045"/>
    </source>
</evidence>
<dbReference type="PANTHER" id="PTHR43731">
    <property type="entry name" value="RHOMBOID PROTEASE"/>
    <property type="match status" value="1"/>
</dbReference>
<dbReference type="SUPFAM" id="SSF144091">
    <property type="entry name" value="Rhomboid-like"/>
    <property type="match status" value="1"/>
</dbReference>
<keyword evidence="5 7" id="KW-1133">Transmembrane helix</keyword>
<dbReference type="InterPro" id="IPR050925">
    <property type="entry name" value="Rhomboid_protease_S54"/>
</dbReference>
<evidence type="ECO:0000313" key="10">
    <source>
        <dbReference type="EMBL" id="MDQ8208015.1"/>
    </source>
</evidence>
<accession>A0ABU1AV41</accession>
<evidence type="ECO:0000313" key="11">
    <source>
        <dbReference type="Proteomes" id="UP001225316"/>
    </source>
</evidence>
<dbReference type="Pfam" id="PF01694">
    <property type="entry name" value="Rhomboid"/>
    <property type="match status" value="1"/>
</dbReference>
<dbReference type="InterPro" id="IPR035952">
    <property type="entry name" value="Rhomboid-like_sf"/>
</dbReference>
<feature type="transmembrane region" description="Helical" evidence="7">
    <location>
        <begin position="20"/>
        <end position="41"/>
    </location>
</feature>
<feature type="transmembrane region" description="Helical" evidence="7">
    <location>
        <begin position="72"/>
        <end position="93"/>
    </location>
</feature>
<dbReference type="PANTHER" id="PTHR43731:SF14">
    <property type="entry name" value="PRESENILIN-ASSOCIATED RHOMBOID-LIKE PROTEIN, MITOCHONDRIAL"/>
    <property type="match status" value="1"/>
</dbReference>
<comment type="similarity">
    <text evidence="2">Belongs to the peptidase S54 family.</text>
</comment>
<evidence type="ECO:0000259" key="9">
    <source>
        <dbReference type="Pfam" id="PF20216"/>
    </source>
</evidence>
<proteinExistence type="inferred from homology"/>
<evidence type="ECO:0000256" key="7">
    <source>
        <dbReference type="SAM" id="Phobius"/>
    </source>
</evidence>
<feature type="transmembrane region" description="Helical" evidence="7">
    <location>
        <begin position="105"/>
        <end position="123"/>
    </location>
</feature>
<comment type="caution">
    <text evidence="10">The sequence shown here is derived from an EMBL/GenBank/DDBJ whole genome shotgun (WGS) entry which is preliminary data.</text>
</comment>
<keyword evidence="11" id="KW-1185">Reference proteome</keyword>
<sequence>MRQSPSETAPPKTSMTTTLIVITVAVFVLQQVLNVFFPSAFGRENTFMGDWLSLSGQNFQQLKVWTLLTYGFMHSTAGFFHIFGNMLGLFFIGRIVEPILGRERFLGLYLAGTLLGGSVYLLLHFNEYGAVVGASASVMAILTLFCLLYPERPITLLIFFIIPVTVKPKWVFWGSLAISLGGILFYELPGHSHVAHSAHLGGMLAGILYFRYVHNQSHSFFGSNSINARTTVEQPAWFKRRKKTEAHISYKVNRSNRDELQKEVDRILDKINASGFGSLTDGEKQTLDRAKDLLSR</sequence>
<evidence type="ECO:0000256" key="1">
    <source>
        <dbReference type="ARBA" id="ARBA00004141"/>
    </source>
</evidence>
<comment type="subcellular location">
    <subcellularLocation>
        <location evidence="1">Membrane</location>
        <topology evidence="1">Multi-pass membrane protein</topology>
    </subcellularLocation>
</comment>
<evidence type="ECO:0000256" key="6">
    <source>
        <dbReference type="ARBA" id="ARBA00023136"/>
    </source>
</evidence>
<feature type="domain" description="Peptidase S54 rhomboid" evidence="8">
    <location>
        <begin position="63"/>
        <end position="214"/>
    </location>
</feature>
<dbReference type="Pfam" id="PF20216">
    <property type="entry name" value="DUF6576"/>
    <property type="match status" value="1"/>
</dbReference>
<evidence type="ECO:0000256" key="3">
    <source>
        <dbReference type="ARBA" id="ARBA00022692"/>
    </source>
</evidence>
<evidence type="ECO:0000259" key="8">
    <source>
        <dbReference type="Pfam" id="PF01694"/>
    </source>
</evidence>
<dbReference type="Proteomes" id="UP001225316">
    <property type="component" value="Unassembled WGS sequence"/>
</dbReference>
<evidence type="ECO:0000256" key="4">
    <source>
        <dbReference type="ARBA" id="ARBA00022801"/>
    </source>
</evidence>
<keyword evidence="6 7" id="KW-0472">Membrane</keyword>
<keyword evidence="4 10" id="KW-0378">Hydrolase</keyword>
<protein>
    <submittedName>
        <fullName evidence="10">Rhomboid family intramembrane serine protease</fullName>
        <ecNumber evidence="10">3.4.21.-</ecNumber>
    </submittedName>
</protein>
<dbReference type="EC" id="3.4.21.-" evidence="10"/>
<keyword evidence="10" id="KW-0645">Protease</keyword>
<dbReference type="Gene3D" id="1.20.1540.10">
    <property type="entry name" value="Rhomboid-like"/>
    <property type="match status" value="1"/>
</dbReference>
<dbReference type="InterPro" id="IPR046483">
    <property type="entry name" value="DUF6576"/>
</dbReference>
<organism evidence="10 11">
    <name type="scientific">Thalassobacterium maritimum</name>
    <dbReference type="NCBI Taxonomy" id="3041265"/>
    <lineage>
        <taxon>Bacteria</taxon>
        <taxon>Pseudomonadati</taxon>
        <taxon>Verrucomicrobiota</taxon>
        <taxon>Opitutia</taxon>
        <taxon>Puniceicoccales</taxon>
        <taxon>Coraliomargaritaceae</taxon>
        <taxon>Thalassobacterium</taxon>
    </lineage>
</organism>
<dbReference type="GO" id="GO:0006508">
    <property type="term" value="P:proteolysis"/>
    <property type="evidence" value="ECO:0007669"/>
    <property type="project" value="UniProtKB-KW"/>
</dbReference>
<dbReference type="GO" id="GO:0008233">
    <property type="term" value="F:peptidase activity"/>
    <property type="evidence" value="ECO:0007669"/>
    <property type="project" value="UniProtKB-KW"/>
</dbReference>
<feature type="domain" description="DUF6576" evidence="9">
    <location>
        <begin position="255"/>
        <end position="289"/>
    </location>
</feature>
<evidence type="ECO:0000256" key="5">
    <source>
        <dbReference type="ARBA" id="ARBA00022989"/>
    </source>
</evidence>